<sequence>MKNFVLDSTYRDAVIVNANDEFSTTPAHILPNNPISKYEISSSQMSNNYISHKTKNDNFNRFNFIDYI</sequence>
<organism evidence="3 4">
    <name type="scientific">Clostridium butyricum</name>
    <dbReference type="NCBI Taxonomy" id="1492"/>
    <lineage>
        <taxon>Bacteria</taxon>
        <taxon>Bacillati</taxon>
        <taxon>Bacillota</taxon>
        <taxon>Clostridia</taxon>
        <taxon>Eubacteriales</taxon>
        <taxon>Clostridiaceae</taxon>
        <taxon>Clostridium</taxon>
    </lineage>
</organism>
<gene>
    <name evidence="3" type="ORF">AWN73_05045</name>
    <name evidence="1" type="ORF">CBU02nite_07010</name>
    <name evidence="2" type="ORF">GND98_002915</name>
</gene>
<evidence type="ECO:0000313" key="3">
    <source>
        <dbReference type="EMBL" id="PPV12537.1"/>
    </source>
</evidence>
<dbReference type="EMBL" id="BKBC01000006">
    <property type="protein sequence ID" value="GEQ20195.1"/>
    <property type="molecule type" value="Genomic_DNA"/>
</dbReference>
<dbReference type="EMBL" id="LRDH01000140">
    <property type="protein sequence ID" value="PPV12537.1"/>
    <property type="molecule type" value="Genomic_DNA"/>
</dbReference>
<reference evidence="3 4" key="1">
    <citation type="submission" date="2016-01" db="EMBL/GenBank/DDBJ databases">
        <title>Characterization of the Clostridium difficile lineages that are prevalent in Hong Kong and China.</title>
        <authorList>
            <person name="Kwok J.S.-L."/>
            <person name="Lam W.-Y."/>
            <person name="Ip M."/>
            <person name="Chan T.-F."/>
            <person name="Hawkey P.M."/>
            <person name="Tsui S.K.-W."/>
        </authorList>
    </citation>
    <scope>NUCLEOTIDE SEQUENCE [LARGE SCALE GENOMIC DNA]</scope>
    <source>
        <strain evidence="3 4">300064</strain>
    </source>
</reference>
<protein>
    <submittedName>
        <fullName evidence="3">Uncharacterized protein</fullName>
    </submittedName>
</protein>
<evidence type="ECO:0000313" key="6">
    <source>
        <dbReference type="Proteomes" id="UP000474042"/>
    </source>
</evidence>
<dbReference type="RefSeq" id="WP_027636424.1">
    <property type="nucleotide sequence ID" value="NZ_BKBC01000006.1"/>
</dbReference>
<accession>A0A2S7F6S0</accession>
<reference evidence="2 6" key="3">
    <citation type="submission" date="2020-01" db="EMBL/GenBank/DDBJ databases">
        <title>Genome sequence of a 1,3-propanediol producer, Clostridium butyricum S3.</title>
        <authorList>
            <person name="Zhou J."/>
        </authorList>
    </citation>
    <scope>NUCLEOTIDE SEQUENCE [LARGE SCALE GENOMIC DNA]</scope>
    <source>
        <strain evidence="2 6">S3</strain>
    </source>
</reference>
<dbReference type="EMBL" id="WOFV02000005">
    <property type="protein sequence ID" value="NAS16859.1"/>
    <property type="molecule type" value="Genomic_DNA"/>
</dbReference>
<dbReference type="AlphaFoldDB" id="A0A2S7F6S0"/>
<evidence type="ECO:0000313" key="4">
    <source>
        <dbReference type="Proteomes" id="UP000238081"/>
    </source>
</evidence>
<evidence type="ECO:0000313" key="5">
    <source>
        <dbReference type="Proteomes" id="UP000321089"/>
    </source>
</evidence>
<dbReference type="Proteomes" id="UP000321089">
    <property type="component" value="Unassembled WGS sequence"/>
</dbReference>
<reference evidence="1 5" key="2">
    <citation type="submission" date="2019-07" db="EMBL/GenBank/DDBJ databases">
        <title>Whole genome shotgun sequence of Clostridium butyricum NBRC 3858.</title>
        <authorList>
            <person name="Hosoyama A."/>
            <person name="Uohara A."/>
            <person name="Ohji S."/>
            <person name="Ichikawa N."/>
        </authorList>
    </citation>
    <scope>NUCLEOTIDE SEQUENCE [LARGE SCALE GENOMIC DNA]</scope>
    <source>
        <strain evidence="1 5">NBRC 3858</strain>
    </source>
</reference>
<dbReference type="Proteomes" id="UP000474042">
    <property type="component" value="Unassembled WGS sequence"/>
</dbReference>
<comment type="caution">
    <text evidence="3">The sequence shown here is derived from an EMBL/GenBank/DDBJ whole genome shotgun (WGS) entry which is preliminary data.</text>
</comment>
<evidence type="ECO:0000313" key="2">
    <source>
        <dbReference type="EMBL" id="NAS16859.1"/>
    </source>
</evidence>
<proteinExistence type="predicted"/>
<name>A0A2S7F6S0_CLOBU</name>
<dbReference type="Proteomes" id="UP000238081">
    <property type="component" value="Unassembled WGS sequence"/>
</dbReference>
<evidence type="ECO:0000313" key="1">
    <source>
        <dbReference type="EMBL" id="GEQ20195.1"/>
    </source>
</evidence>